<protein>
    <submittedName>
        <fullName evidence="1">Uncharacterized protein</fullName>
    </submittedName>
</protein>
<dbReference type="Proteomes" id="UP000783863">
    <property type="component" value="Unassembled WGS sequence"/>
</dbReference>
<comment type="caution">
    <text evidence="1">The sequence shown here is derived from an EMBL/GenBank/DDBJ whole genome shotgun (WGS) entry which is preliminary data.</text>
</comment>
<evidence type="ECO:0000313" key="2">
    <source>
        <dbReference type="Proteomes" id="UP000783863"/>
    </source>
</evidence>
<keyword evidence="2" id="KW-1185">Reference proteome</keyword>
<gene>
    <name evidence="1" type="ORF">EGD98_19020</name>
</gene>
<reference evidence="1" key="1">
    <citation type="submission" date="2021-06" db="EMBL/GenBank/DDBJ databases">
        <title>Halomicroarcula sp. F24A a new haloarchaeum isolated from saline soil.</title>
        <authorList>
            <person name="Duran-Viseras A."/>
            <person name="Sanchez-Porro C."/>
            <person name="Ventosa A."/>
        </authorList>
    </citation>
    <scope>NUCLEOTIDE SEQUENCE</scope>
    <source>
        <strain evidence="1">F24A</strain>
    </source>
</reference>
<sequence length="59" mass="6620">MDGSRAVVQEWDAEREDDGWKPAAEFASIIAKPAGSGESVAEKLQARYRHALENRYDLK</sequence>
<dbReference type="RefSeq" id="WP_220589931.1">
    <property type="nucleotide sequence ID" value="NZ_RKLQ01000005.1"/>
</dbReference>
<dbReference type="AlphaFoldDB" id="A0A8J7YQZ6"/>
<dbReference type="EMBL" id="RKLQ01000005">
    <property type="protein sequence ID" value="MBX0305738.1"/>
    <property type="molecule type" value="Genomic_DNA"/>
</dbReference>
<accession>A0A8J7YQZ6</accession>
<proteinExistence type="predicted"/>
<name>A0A8J7YQZ6_9EURY</name>
<organism evidence="1 2">
    <name type="scientific">Haloarcula salinisoli</name>
    <dbReference type="NCBI Taxonomy" id="2487746"/>
    <lineage>
        <taxon>Archaea</taxon>
        <taxon>Methanobacteriati</taxon>
        <taxon>Methanobacteriota</taxon>
        <taxon>Stenosarchaea group</taxon>
        <taxon>Halobacteria</taxon>
        <taxon>Halobacteriales</taxon>
        <taxon>Haloarculaceae</taxon>
        <taxon>Haloarcula</taxon>
    </lineage>
</organism>
<evidence type="ECO:0000313" key="1">
    <source>
        <dbReference type="EMBL" id="MBX0305738.1"/>
    </source>
</evidence>